<gene>
    <name evidence="9" type="ORF">LUZ61_010755</name>
</gene>
<feature type="region of interest" description="Disordered" evidence="7">
    <location>
        <begin position="312"/>
        <end position="332"/>
    </location>
</feature>
<keyword evidence="2 6" id="KW-0378">Hydrolase</keyword>
<evidence type="ECO:0000256" key="7">
    <source>
        <dbReference type="SAM" id="MobiDB-lite"/>
    </source>
</evidence>
<evidence type="ECO:0000256" key="3">
    <source>
        <dbReference type="ARBA" id="ARBA00023157"/>
    </source>
</evidence>
<reference evidence="9 10" key="1">
    <citation type="journal article" date="2022" name="Cell">
        <title>Repeat-based holocentromeres influence genome architecture and karyotype evolution.</title>
        <authorList>
            <person name="Hofstatter P.G."/>
            <person name="Thangavel G."/>
            <person name="Lux T."/>
            <person name="Neumann P."/>
            <person name="Vondrak T."/>
            <person name="Novak P."/>
            <person name="Zhang M."/>
            <person name="Costa L."/>
            <person name="Castellani M."/>
            <person name="Scott A."/>
            <person name="Toegelov H."/>
            <person name="Fuchs J."/>
            <person name="Mata-Sucre Y."/>
            <person name="Dias Y."/>
            <person name="Vanzela A.L.L."/>
            <person name="Huettel B."/>
            <person name="Almeida C.C.S."/>
            <person name="Simkova H."/>
            <person name="Souza G."/>
            <person name="Pedrosa-Harand A."/>
            <person name="Macas J."/>
            <person name="Mayer K.F.X."/>
            <person name="Houben A."/>
            <person name="Marques A."/>
        </authorList>
    </citation>
    <scope>NUCLEOTIDE SEQUENCE [LARGE SCALE GENOMIC DNA]</scope>
    <source>
        <strain evidence="9">RhyTen1mFocal</strain>
    </source>
</reference>
<dbReference type="SUPFAM" id="SSF49899">
    <property type="entry name" value="Concanavalin A-like lectins/glucanases"/>
    <property type="match status" value="1"/>
</dbReference>
<dbReference type="PIRSF" id="PIRSF005604">
    <property type="entry name" value="XET"/>
    <property type="match status" value="1"/>
</dbReference>
<comment type="function">
    <text evidence="6">Catalyzes xyloglucan endohydrolysis (XEH) and/or endotransglycosylation (XET). Cleaves and religates xyloglucan polymers, an essential constituent of the primary cell wall, and thereby participates in cell wall construction of growing tissues.</text>
</comment>
<feature type="domain" description="GH16" evidence="8">
    <location>
        <begin position="4"/>
        <end position="220"/>
    </location>
</feature>
<dbReference type="InterPro" id="IPR013320">
    <property type="entry name" value="ConA-like_dom_sf"/>
</dbReference>
<dbReference type="InterPro" id="IPR044791">
    <property type="entry name" value="Beta-glucanase/XTH"/>
</dbReference>
<dbReference type="PROSITE" id="PS51762">
    <property type="entry name" value="GH16_2"/>
    <property type="match status" value="1"/>
</dbReference>
<evidence type="ECO:0000256" key="1">
    <source>
        <dbReference type="ARBA" id="ARBA00022679"/>
    </source>
</evidence>
<keyword evidence="10" id="KW-1185">Reference proteome</keyword>
<feature type="active site" description="Proton donor" evidence="5">
    <location>
        <position position="109"/>
    </location>
</feature>
<dbReference type="InterPro" id="IPR010713">
    <property type="entry name" value="XET_C"/>
</dbReference>
<comment type="subcellular location">
    <subcellularLocation>
        <location evidence="6">Secreted</location>
        <location evidence="6">Cell wall</location>
    </subcellularLocation>
    <subcellularLocation>
        <location evidence="6">Secreted</location>
        <location evidence="6">Extracellular space</location>
        <location evidence="6">Apoplast</location>
    </subcellularLocation>
</comment>
<dbReference type="Proteomes" id="UP001210211">
    <property type="component" value="Unassembled WGS sequence"/>
</dbReference>
<name>A0AAD6EZT0_9POAL</name>
<comment type="similarity">
    <text evidence="6">Belongs to the glycosyl hydrolase 16 family.</text>
</comment>
<dbReference type="GO" id="GO:0004553">
    <property type="term" value="F:hydrolase activity, hydrolyzing O-glycosyl compounds"/>
    <property type="evidence" value="ECO:0007669"/>
    <property type="project" value="InterPro"/>
</dbReference>
<evidence type="ECO:0000256" key="2">
    <source>
        <dbReference type="ARBA" id="ARBA00022801"/>
    </source>
</evidence>
<keyword evidence="3" id="KW-1015">Disulfide bond</keyword>
<keyword evidence="6" id="KW-0961">Cell wall biogenesis/degradation</keyword>
<feature type="signal peptide" evidence="6">
    <location>
        <begin position="1"/>
        <end position="20"/>
    </location>
</feature>
<dbReference type="GO" id="GO:0042546">
    <property type="term" value="P:cell wall biogenesis"/>
    <property type="evidence" value="ECO:0007669"/>
    <property type="project" value="InterPro"/>
</dbReference>
<keyword evidence="6" id="KW-0732">Signal</keyword>
<accession>A0AAD6EZT0</accession>
<dbReference type="GO" id="GO:0048046">
    <property type="term" value="C:apoplast"/>
    <property type="evidence" value="ECO:0007669"/>
    <property type="project" value="UniProtKB-SubCell"/>
</dbReference>
<evidence type="ECO:0000313" key="10">
    <source>
        <dbReference type="Proteomes" id="UP001210211"/>
    </source>
</evidence>
<dbReference type="AlphaFoldDB" id="A0AAD6EZT0"/>
<comment type="caution">
    <text evidence="9">The sequence shown here is derived from an EMBL/GenBank/DDBJ whole genome shotgun (WGS) entry which is preliminary data.</text>
</comment>
<dbReference type="InterPro" id="IPR016455">
    <property type="entry name" value="XTH"/>
</dbReference>
<keyword evidence="6" id="KW-0964">Secreted</keyword>
<evidence type="ECO:0000256" key="4">
    <source>
        <dbReference type="ARBA" id="ARBA00023295"/>
    </source>
</evidence>
<feature type="compositionally biased region" description="Basic residues" evidence="7">
    <location>
        <begin position="313"/>
        <end position="325"/>
    </location>
</feature>
<keyword evidence="4 6" id="KW-0326">Glycosidase</keyword>
<protein>
    <recommendedName>
        <fullName evidence="6">Xyloglucan endotransglucosylase/hydrolase</fullName>
        <ecNumber evidence="6">2.4.1.207</ecNumber>
    </recommendedName>
</protein>
<dbReference type="PANTHER" id="PTHR31062">
    <property type="entry name" value="XYLOGLUCAN ENDOTRANSGLUCOSYLASE/HYDROLASE PROTEIN 8-RELATED"/>
    <property type="match status" value="1"/>
</dbReference>
<dbReference type="Pfam" id="PF00722">
    <property type="entry name" value="Glyco_hydro_16"/>
    <property type="match status" value="1"/>
</dbReference>
<dbReference type="GO" id="GO:0010411">
    <property type="term" value="P:xyloglucan metabolic process"/>
    <property type="evidence" value="ECO:0007669"/>
    <property type="project" value="InterPro"/>
</dbReference>
<dbReference type="EMBL" id="JAMRDG010000001">
    <property type="protein sequence ID" value="KAJ3707050.1"/>
    <property type="molecule type" value="Genomic_DNA"/>
</dbReference>
<dbReference type="Gene3D" id="2.60.120.200">
    <property type="match status" value="1"/>
</dbReference>
<evidence type="ECO:0000259" key="8">
    <source>
        <dbReference type="PROSITE" id="PS51762"/>
    </source>
</evidence>
<feature type="active site" description="Nucleophile" evidence="5">
    <location>
        <position position="105"/>
    </location>
</feature>
<evidence type="ECO:0000256" key="6">
    <source>
        <dbReference type="RuleBase" id="RU361120"/>
    </source>
</evidence>
<organism evidence="9 10">
    <name type="scientific">Rhynchospora tenuis</name>
    <dbReference type="NCBI Taxonomy" id="198213"/>
    <lineage>
        <taxon>Eukaryota</taxon>
        <taxon>Viridiplantae</taxon>
        <taxon>Streptophyta</taxon>
        <taxon>Embryophyta</taxon>
        <taxon>Tracheophyta</taxon>
        <taxon>Spermatophyta</taxon>
        <taxon>Magnoliopsida</taxon>
        <taxon>Liliopsida</taxon>
        <taxon>Poales</taxon>
        <taxon>Cyperaceae</taxon>
        <taxon>Cyperoideae</taxon>
        <taxon>Rhynchosporeae</taxon>
        <taxon>Rhynchospora</taxon>
    </lineage>
</organism>
<dbReference type="GO" id="GO:0071555">
    <property type="term" value="P:cell wall organization"/>
    <property type="evidence" value="ECO:0007669"/>
    <property type="project" value="UniProtKB-KW"/>
</dbReference>
<proteinExistence type="inferred from homology"/>
<keyword evidence="6" id="KW-0134">Cell wall</keyword>
<keyword evidence="6" id="KW-0052">Apoplast</keyword>
<dbReference type="EC" id="2.4.1.207" evidence="6"/>
<dbReference type="InterPro" id="IPR000757">
    <property type="entry name" value="Beta-glucanase-like"/>
</dbReference>
<evidence type="ECO:0000256" key="5">
    <source>
        <dbReference type="PIRSR" id="PIRSR005604-1"/>
    </source>
</evidence>
<keyword evidence="1 6" id="KW-0808">Transferase</keyword>
<comment type="PTM">
    <text evidence="6">Contains at least one intrachain disulfide bond essential for its enzymatic activity.</text>
</comment>
<dbReference type="GO" id="GO:0016762">
    <property type="term" value="F:xyloglucan:xyloglucosyl transferase activity"/>
    <property type="evidence" value="ECO:0007669"/>
    <property type="project" value="UniProtKB-EC"/>
</dbReference>
<dbReference type="Pfam" id="PF06955">
    <property type="entry name" value="XET_C"/>
    <property type="match status" value="1"/>
</dbReference>
<evidence type="ECO:0000313" key="9">
    <source>
        <dbReference type="EMBL" id="KAJ3707050.1"/>
    </source>
</evidence>
<feature type="chain" id="PRO_5041782329" description="Xyloglucan endotransglucosylase/hydrolase" evidence="6">
    <location>
        <begin position="21"/>
        <end position="341"/>
    </location>
</feature>
<sequence>MARVLFLSLFLLAISISSRAFHVETVSFDEGYKHLFGEDNLVVSTDRKSANLVLNRYTGSGFISSDYYMHGYFSASIKLPKENTAGVVVAFYLSNGDVFEKNHDELDWEFLGNKKGKEWRVQTNIYGNGSTMRGREERYLLPFDPTEAAHRYSILWTANVIIFYIDDIPIREVIRTEAMGSDFPSKPMAVYATIWDGSAWATDGGKVKINYKYSPFVAEFSDLVLKGCPSAPIQQSQMSVDFDRCASTEFELMTADFAVMTPKMRSDMRKFREKQMTYTVCYDAVRYQNVFPECDNTPEEQDKFWQWGESKTVKPRNRSSKRRSPRGQPSVATLYNAQAVV</sequence>